<gene>
    <name evidence="4" type="ORF">NP493_745g01084</name>
</gene>
<comment type="caution">
    <text evidence="4">The sequence shown here is derived from an EMBL/GenBank/DDBJ whole genome shotgun (WGS) entry which is preliminary data.</text>
</comment>
<feature type="region of interest" description="Disordered" evidence="3">
    <location>
        <begin position="1217"/>
        <end position="1246"/>
    </location>
</feature>
<feature type="region of interest" description="Disordered" evidence="3">
    <location>
        <begin position="1617"/>
        <end position="1708"/>
    </location>
</feature>
<dbReference type="EMBL" id="JAODUO010000745">
    <property type="protein sequence ID" value="KAK2175181.1"/>
    <property type="molecule type" value="Genomic_DNA"/>
</dbReference>
<accession>A0AAD9NNU0</accession>
<feature type="region of interest" description="Disordered" evidence="3">
    <location>
        <begin position="728"/>
        <end position="749"/>
    </location>
</feature>
<feature type="region of interest" description="Disordered" evidence="3">
    <location>
        <begin position="70"/>
        <end position="101"/>
    </location>
</feature>
<feature type="compositionally biased region" description="Polar residues" evidence="3">
    <location>
        <begin position="118"/>
        <end position="131"/>
    </location>
</feature>
<reference evidence="4" key="1">
    <citation type="journal article" date="2023" name="Mol. Biol. Evol.">
        <title>Third-Generation Sequencing Reveals the Adaptive Role of the Epigenome in Three Deep-Sea Polychaetes.</title>
        <authorList>
            <person name="Perez M."/>
            <person name="Aroh O."/>
            <person name="Sun Y."/>
            <person name="Lan Y."/>
            <person name="Juniper S.K."/>
            <person name="Young C.R."/>
            <person name="Angers B."/>
            <person name="Qian P.Y."/>
        </authorList>
    </citation>
    <scope>NUCLEOTIDE SEQUENCE</scope>
    <source>
        <strain evidence="4">R07B-5</strain>
    </source>
</reference>
<dbReference type="Proteomes" id="UP001209878">
    <property type="component" value="Unassembled WGS sequence"/>
</dbReference>
<feature type="region of interest" description="Disordered" evidence="3">
    <location>
        <begin position="868"/>
        <end position="898"/>
    </location>
</feature>
<dbReference type="SUPFAM" id="SSF48403">
    <property type="entry name" value="Ankyrin repeat"/>
    <property type="match status" value="1"/>
</dbReference>
<dbReference type="Gene3D" id="1.25.40.20">
    <property type="entry name" value="Ankyrin repeat-containing domain"/>
    <property type="match status" value="1"/>
</dbReference>
<feature type="compositionally biased region" description="Low complexity" evidence="3">
    <location>
        <begin position="92"/>
        <end position="101"/>
    </location>
</feature>
<evidence type="ECO:0000313" key="4">
    <source>
        <dbReference type="EMBL" id="KAK2175181.1"/>
    </source>
</evidence>
<dbReference type="PRINTS" id="PR01415">
    <property type="entry name" value="ANKYRIN"/>
</dbReference>
<dbReference type="GO" id="GO:0000122">
    <property type="term" value="P:negative regulation of transcription by RNA polymerase II"/>
    <property type="evidence" value="ECO:0007669"/>
    <property type="project" value="TreeGrafter"/>
</dbReference>
<dbReference type="Gene3D" id="3.10.260.40">
    <property type="entry name" value="BCL-6 corepressor, PCGF1 binding domain"/>
    <property type="match status" value="1"/>
</dbReference>
<feature type="repeat" description="ANK" evidence="2">
    <location>
        <begin position="2059"/>
        <end position="2091"/>
    </location>
</feature>
<feature type="region of interest" description="Disordered" evidence="3">
    <location>
        <begin position="802"/>
        <end position="827"/>
    </location>
</feature>
<dbReference type="GO" id="GO:0005634">
    <property type="term" value="C:nucleus"/>
    <property type="evidence" value="ECO:0007669"/>
    <property type="project" value="TreeGrafter"/>
</dbReference>
<feature type="region of interest" description="Disordered" evidence="3">
    <location>
        <begin position="1368"/>
        <end position="1399"/>
    </location>
</feature>
<evidence type="ECO:0000313" key="5">
    <source>
        <dbReference type="Proteomes" id="UP001209878"/>
    </source>
</evidence>
<feature type="compositionally biased region" description="Basic and acidic residues" evidence="3">
    <location>
        <begin position="1437"/>
        <end position="1447"/>
    </location>
</feature>
<evidence type="ECO:0000256" key="3">
    <source>
        <dbReference type="SAM" id="MobiDB-lite"/>
    </source>
</evidence>
<feature type="compositionally biased region" description="Basic and acidic residues" evidence="3">
    <location>
        <begin position="1767"/>
        <end position="1780"/>
    </location>
</feature>
<dbReference type="PANTHER" id="PTHR24117">
    <property type="entry name" value="AGAP007537-PB"/>
    <property type="match status" value="1"/>
</dbReference>
<dbReference type="SMART" id="SM00248">
    <property type="entry name" value="ANK"/>
    <property type="match status" value="3"/>
</dbReference>
<feature type="region of interest" description="Disordered" evidence="3">
    <location>
        <begin position="1851"/>
        <end position="1876"/>
    </location>
</feature>
<dbReference type="GO" id="GO:0003714">
    <property type="term" value="F:transcription corepressor activity"/>
    <property type="evidence" value="ECO:0007669"/>
    <property type="project" value="TreeGrafter"/>
</dbReference>
<keyword evidence="5" id="KW-1185">Reference proteome</keyword>
<comment type="similarity">
    <text evidence="1">Belongs to the BCOR family.</text>
</comment>
<dbReference type="InterPro" id="IPR047144">
    <property type="entry name" value="BCOR-like"/>
</dbReference>
<feature type="region of interest" description="Disordered" evidence="3">
    <location>
        <begin position="154"/>
        <end position="207"/>
    </location>
</feature>
<feature type="compositionally biased region" description="Basic and acidic residues" evidence="3">
    <location>
        <begin position="173"/>
        <end position="205"/>
    </location>
</feature>
<feature type="region of interest" description="Disordered" evidence="3">
    <location>
        <begin position="1423"/>
        <end position="1482"/>
    </location>
</feature>
<feature type="region of interest" description="Disordered" evidence="3">
    <location>
        <begin position="1758"/>
        <end position="1784"/>
    </location>
</feature>
<dbReference type="PANTHER" id="PTHR24117:SF9">
    <property type="entry name" value="BCL-6 COREPRESSOR PCGF1 BINDING DOMAIN-CONTAINING PROTEIN"/>
    <property type="match status" value="1"/>
</dbReference>
<organism evidence="4 5">
    <name type="scientific">Ridgeia piscesae</name>
    <name type="common">Tubeworm</name>
    <dbReference type="NCBI Taxonomy" id="27915"/>
    <lineage>
        <taxon>Eukaryota</taxon>
        <taxon>Metazoa</taxon>
        <taxon>Spiralia</taxon>
        <taxon>Lophotrochozoa</taxon>
        <taxon>Annelida</taxon>
        <taxon>Polychaeta</taxon>
        <taxon>Sedentaria</taxon>
        <taxon>Canalipalpata</taxon>
        <taxon>Sabellida</taxon>
        <taxon>Siboglinidae</taxon>
        <taxon>Ridgeia</taxon>
    </lineage>
</organism>
<dbReference type="InterPro" id="IPR002110">
    <property type="entry name" value="Ankyrin_rpt"/>
</dbReference>
<keyword evidence="2" id="KW-0040">ANK repeat</keyword>
<feature type="compositionally biased region" description="Low complexity" evidence="3">
    <location>
        <begin position="1455"/>
        <end position="1465"/>
    </location>
</feature>
<sequence length="2566" mass="272734">MPIENAMREKCLYRSMVGCGYTEESRGMHDDVVATWMSVMANAAGVCEWILHDGGIGQPRYQILKIPTRESTSWSPGQKAEEGSTAATDTRPPSSSVPSMPSLTALKKKLHMCGGVVQSQGQTHQNTSSALPDTKSAGSDDILAKVRGLLKSVPRTTQSKWQPETNSLSGEANGEKRPSVRHTDDTGRDESTSCRQESGVKRDTKCSGGRLTVRGGSNVLPCRPSGGVSLVISVERMSHSVYTSPRVTVNNTSAAIVSTKSAAVVSRTPAAIVSTTAAAIGSSAPAAIVSKTPATIVSKTLAANVSSTSVGTVSIAPAAIVSTMPVVTDTTPTAIVSTTAAAIVSTTPAAFVSSTPAAIVSTTAAAIVSTTPAAVVNTTPPAIVSSTPAAIVSTTAAAIVSSTPAAIVSTTAAAIVSTTPAAVVSTTPAAIVNTTPAAVVSTTPAVTVSSPPVMTVNPAPAALVNTTPVIAVSTTPTASVTTTLAATVNVPSTAVVSTTPRATLTTTLAATVSIPPTPIVGTMPAETVGVMPPAIITTMPAATVSVPLAAIATTTPAATVGITPAAIVPTIPAAIITTTPPVLVNASDLSSDSSVSGSDHHGTYRLSVPVRKPRKRKPSRIHFTYEDSDPTAQFQRTDCPMVAVTPCRPAEMSPERMHPEILCRLRTDLKPAGPIPLLPVEPAVIPLAVEDQPLDLSKTVWPPMLPLDLSTKGTSRVSRPDMAVSAAAFTNSQPRPPALGSRPLPQKVSPVRPVQRQPVAQPAPSDIVAAATKAGFRDGIMLHSVWSQKVRSAFGKLQLSKGLGRQDMPTPLRRGSSQSPAVPRCRKPTETANVVLSVAACPVVDAEMLGSQRISRLMGRLAHRLGRTVPAASKRRSSWGKAQTPAGAQRSTESEGTFQGRYTAARRRIRGLRPPLAEVRPLSACPRPYAPDGQERASNSVGVAVVEPSKHSPALAVADFGTSKQIGQGQLSAQLGGRLGARTYNVSRVVTRTSTHATPTLSHDVITIIDTSPVLATTKSSSGRGVLAALKPDKAKHPLGSSVMDVSQEPPALSPPKLHIVTSPSVAGSSVCNTGATAQMPQLSPHADVIAAGPTDSGPAVRRSLSPPALLVCGSVNEPFPATNSCRADTPHTTSSFDKSKAAVDRRTLAAANPTMDLAVFMPTKPFSIDLFSRCVDTWAQDIARPSKAGANVRHRSTFDIGRTTYYKNTILCQQTPATTSQTERRVGGRYPVATTPSSRHAGGAATHEMCRRYHRDCRLPASIIGSLPTLPDGASERRSPKMARTVASVNRAATINVQAASAGPSPAKMGRSCVRKLLPSSENNVNGNVSPKMARTVASVKQGLRAGHSSNPASSGLYAHKHSSVIGQLTSSESPEQELGSHPRVSTGTDHSDPELNCSSARFGYARKAFGSMETDSFARHVQNAETSPRKGSGIKRVDVSPRREPVVNSYTNSARSGKSPPRSRSGEKPKTVVPTKSDNNRRLTSAKLLTNAEFPELDSQAAEKAVVALLPLPSIAQNQEPADSGPVSKKGRLSPRDDRIHVSVSDKQCPLSSVVVTITKDGKVNHDDTVTPTATSQHGSNITPAVVPTSTITLRHSYPVVKLERVEAGPGHTMTWKCVTKRSPGAEQRRSAVRTSTRSSAGKTTGSFATPKRDRNSVSCTDSSGSSGGVSVRSRVRRPPTDRRISSSSSSSSCGGQHRKRRSLLDELSNTDGYIADETRRRGGVDLFADPSTLSREERALQRAMIKFTEMEMGIGGKVTSSTKPKTDEKRKPSERNKVGSVETVSKRVGQIVRYRDFVPKILASRTRYQGTAVGRCSWKRYHKDRAYELELYRERQRRQRIRERREARLLSNETARGDDAQPSAAVSGEETPVSPAKLKQTAFSWSSPYWKGQRSRALKKKLYGCLTKKVPSDVSCQPEVVIEREATVPTYLDTDDQLPDLSTESLQLTSENKCAEDIPEKSVPCHQDGDRILTIPADVKKLGVCRDVGETVLHRAARLGYREIALWCCQTGYVDVNTPDNAGFTPLHETCIGGHVAIAKTLLAYGADINVASRLDGVRPIHDAVEHDQVEMVRLLLSCGADTSLSTYSGSTLFTIANSKEMKQFLHGYFTDLNGTGKVQSAILTTTWEFDRFSSAKQADEDEQEDEEEEETGCDVFDYLPSEERESAGDVQLELSDRPHIPTYNISFSRKDGSRNCVLLRDVLDYLSTDRASFMKAGGDEFQLRRLSMAKFLYRTQHCQSLGFRYNDDTDSHVELMELNNALRVRLGVEVVTFRDGALLDGSGVEDSDIVHADGCCSGPSQPSPLHGDDAALSPVPVCTERVPIVTSVAAPVFTPVAVACADDVPHFPEAGQYEYDFDVFDEMALMQQSYAVNTETDATSRTVRRNSTAIEPALEGLSNVYGPATRIRIENGQVRVLCDINGRRLSPRVCLGPDIASDATQPVGVAGWTWPNSVACATPTAMNPYAGSRVIGVDTSGRIDMVSQSVDMHGDSALLAEKYPHYSSQSLPVADRHNLACTETDVTSGDEGECVLKIANVCTLRGSQAMQVFAPDSPAYNAALPP</sequence>
<feature type="region of interest" description="Disordered" evidence="3">
    <location>
        <begin position="118"/>
        <end position="139"/>
    </location>
</feature>
<feature type="compositionally biased region" description="Polar residues" evidence="3">
    <location>
        <begin position="154"/>
        <end position="170"/>
    </location>
</feature>
<proteinExistence type="inferred from homology"/>
<dbReference type="InterPro" id="IPR036770">
    <property type="entry name" value="Ankyrin_rpt-contain_sf"/>
</dbReference>
<feature type="compositionally biased region" description="Low complexity" evidence="3">
    <location>
        <begin position="1659"/>
        <end position="1675"/>
    </location>
</feature>
<name>A0AAD9NNU0_RIDPI</name>
<protein>
    <submittedName>
        <fullName evidence="4">Uncharacterized protein</fullName>
    </submittedName>
</protein>
<dbReference type="InterPro" id="IPR038227">
    <property type="entry name" value="PUFD_som_sf"/>
</dbReference>
<feature type="repeat" description="ANK" evidence="2">
    <location>
        <begin position="2025"/>
        <end position="2057"/>
    </location>
</feature>
<evidence type="ECO:0000256" key="2">
    <source>
        <dbReference type="PROSITE-ProRule" id="PRU00023"/>
    </source>
</evidence>
<dbReference type="Pfam" id="PF12796">
    <property type="entry name" value="Ank_2"/>
    <property type="match status" value="1"/>
</dbReference>
<evidence type="ECO:0000256" key="1">
    <source>
        <dbReference type="ARBA" id="ARBA00034703"/>
    </source>
</evidence>
<dbReference type="PROSITE" id="PS50088">
    <property type="entry name" value="ANK_REPEAT"/>
    <property type="match status" value="2"/>
</dbReference>
<dbReference type="PROSITE" id="PS50297">
    <property type="entry name" value="ANK_REP_REGION"/>
    <property type="match status" value="2"/>
</dbReference>